<dbReference type="EMBL" id="CP157743">
    <property type="protein sequence ID" value="XBS18877.1"/>
    <property type="molecule type" value="Genomic_DNA"/>
</dbReference>
<dbReference type="InterPro" id="IPR027417">
    <property type="entry name" value="P-loop_NTPase"/>
</dbReference>
<dbReference type="Gene3D" id="3.40.50.300">
    <property type="entry name" value="P-loop containing nucleotide triphosphate hydrolases"/>
    <property type="match status" value="1"/>
</dbReference>
<dbReference type="RefSeq" id="WP_349431061.1">
    <property type="nucleotide sequence ID" value="NZ_CP157743.1"/>
</dbReference>
<sequence>MKVKDITFDALISKARSDAGLSFDIGPFVVRLRTQDVGVLRNLSLLYEDFDLAQQSFVDFHVDMKQPVGLRRWFRPQILFSVDGHDLFEPFPLSHALPLFEWGLNWCIARRAHQYLMLHSAVVEKMGKAIIFPAFPGAGKSTLSAALGRRGWRFLSDEFGLVRAEDGLLQPMPRPVPLKNESIQVIREFSSTATIGPLFPKTRKGTVAHLKSPSPSVDQCKQLAKPALVIFPRYQKDSEILIQELPKHFAFVKLATHAFNYEVMGLTGFQRLRDIINSCSCYSLTYGNLDEVIDRLDQLISASHGQ</sequence>
<dbReference type="NCBIfam" id="TIGR04352">
    <property type="entry name" value="HprK_rel_A"/>
    <property type="match status" value="1"/>
</dbReference>
<proteinExistence type="predicted"/>
<dbReference type="AlphaFoldDB" id="A0AAU7NPI7"/>
<organism evidence="1 2">
    <name type="scientific">Methylomarinum roseum</name>
    <dbReference type="NCBI Taxonomy" id="3067653"/>
    <lineage>
        <taxon>Bacteria</taxon>
        <taxon>Pseudomonadati</taxon>
        <taxon>Pseudomonadota</taxon>
        <taxon>Gammaproteobacteria</taxon>
        <taxon>Methylococcales</taxon>
        <taxon>Methylococcaceae</taxon>
        <taxon>Methylomarinum</taxon>
    </lineage>
</organism>
<dbReference type="GO" id="GO:0016301">
    <property type="term" value="F:kinase activity"/>
    <property type="evidence" value="ECO:0007669"/>
    <property type="project" value="UniProtKB-KW"/>
</dbReference>
<name>A0AAU7NPI7_9GAMM</name>
<evidence type="ECO:0000313" key="1">
    <source>
        <dbReference type="EMBL" id="XBS18877.1"/>
    </source>
</evidence>
<keyword evidence="1" id="KW-0808">Transferase</keyword>
<accession>A0AAU7NPI7</accession>
<keyword evidence="2" id="KW-1185">Reference proteome</keyword>
<reference evidence="1 2" key="1">
    <citation type="journal article" date="2024" name="Microbiology">
        <title>Methylomarinum rosea sp. nov., a novel halophilic methanotrophic bacterium from the hypersaline Lake Elton.</title>
        <authorList>
            <person name="Suleimanov R.Z."/>
            <person name="Oshkin I.Y."/>
            <person name="Danilova O.V."/>
            <person name="Suzina N.E."/>
            <person name="Dedysh S.N."/>
        </authorList>
    </citation>
    <scope>NUCLEOTIDE SEQUENCE [LARGE SCALE GENOMIC DNA]</scope>
    <source>
        <strain evidence="1 2">Ch1-1</strain>
    </source>
</reference>
<gene>
    <name evidence="1" type="ORF">Q9L42_010865</name>
</gene>
<dbReference type="InterPro" id="IPR027600">
    <property type="entry name" value="HprK-rel_A"/>
</dbReference>
<evidence type="ECO:0000313" key="2">
    <source>
        <dbReference type="Proteomes" id="UP001225378"/>
    </source>
</evidence>
<keyword evidence="1" id="KW-0418">Kinase</keyword>
<protein>
    <submittedName>
        <fullName evidence="1">HprK-related kinase A</fullName>
    </submittedName>
</protein>
<dbReference type="SUPFAM" id="SSF53795">
    <property type="entry name" value="PEP carboxykinase-like"/>
    <property type="match status" value="1"/>
</dbReference>
<dbReference type="Proteomes" id="UP001225378">
    <property type="component" value="Chromosome"/>
</dbReference>
<dbReference type="KEGG" id="mech:Q9L42_010865"/>